<name>B7C9H1_9FIRM</name>
<dbReference type="EMBL" id="ABYT01000050">
    <property type="protein sequence ID" value="EEC90583.1"/>
    <property type="molecule type" value="Genomic_DNA"/>
</dbReference>
<gene>
    <name evidence="1" type="ORF">EUBIFOR_00828</name>
</gene>
<reference evidence="1 2" key="2">
    <citation type="submission" date="2008-11" db="EMBL/GenBank/DDBJ databases">
        <title>Draft genome sequence of Eubacterium biforme (DSM 3989).</title>
        <authorList>
            <person name="Sudarsanam P."/>
            <person name="Ley R."/>
            <person name="Guruge J."/>
            <person name="Turnbaugh P.J."/>
            <person name="Mahowald M."/>
            <person name="Liep D."/>
            <person name="Gordon J."/>
        </authorList>
    </citation>
    <scope>NUCLEOTIDE SEQUENCE [LARGE SCALE GENOMIC DNA]</scope>
    <source>
        <strain evidence="1 2">DSM 3989</strain>
    </source>
</reference>
<dbReference type="eggNOG" id="ENOG502ZCH7">
    <property type="taxonomic scope" value="Bacteria"/>
</dbReference>
<keyword evidence="2" id="KW-1185">Reference proteome</keyword>
<proteinExistence type="predicted"/>
<evidence type="ECO:0000313" key="1">
    <source>
        <dbReference type="EMBL" id="EEC90583.1"/>
    </source>
</evidence>
<organism evidence="1 2">
    <name type="scientific">Holdemanella biformis DSM 3989</name>
    <dbReference type="NCBI Taxonomy" id="518637"/>
    <lineage>
        <taxon>Bacteria</taxon>
        <taxon>Bacillati</taxon>
        <taxon>Bacillota</taxon>
        <taxon>Erysipelotrichia</taxon>
        <taxon>Erysipelotrichales</taxon>
        <taxon>Erysipelotrichaceae</taxon>
        <taxon>Holdemanella</taxon>
    </lineage>
</organism>
<sequence>MILLYCEEDMKMSKNNDYIQLPPLKKDTPSDVVAFMWEYMKVPENSREKVKNLLKDANENGVKLSHQAPTLYDVVQKEEIAEFEELMRKTIADIVSEASSIACWVYVEKYVKQKTLDEMLQELPGVGQFIIVMDTWFERLMAE</sequence>
<reference evidence="1 2" key="1">
    <citation type="submission" date="2008-10" db="EMBL/GenBank/DDBJ databases">
        <authorList>
            <person name="Fulton L."/>
            <person name="Clifton S."/>
            <person name="Fulton B."/>
            <person name="Xu J."/>
            <person name="Minx P."/>
            <person name="Pepin K.H."/>
            <person name="Johnson M."/>
            <person name="Bhonagiri V."/>
            <person name="Nash W.E."/>
            <person name="Mardis E.R."/>
            <person name="Wilson R.K."/>
        </authorList>
    </citation>
    <scope>NUCLEOTIDE SEQUENCE [LARGE SCALE GENOMIC DNA]</scope>
    <source>
        <strain evidence="1 2">DSM 3989</strain>
    </source>
</reference>
<protein>
    <submittedName>
        <fullName evidence="1">Uncharacterized protein</fullName>
    </submittedName>
</protein>
<dbReference type="AlphaFoldDB" id="B7C9H1"/>
<dbReference type="Proteomes" id="UP000004315">
    <property type="component" value="Unassembled WGS sequence"/>
</dbReference>
<evidence type="ECO:0000313" key="2">
    <source>
        <dbReference type="Proteomes" id="UP000004315"/>
    </source>
</evidence>
<accession>B7C9H1</accession>
<dbReference type="HOGENOM" id="CLU_156509_0_0_9"/>
<dbReference type="STRING" id="518637.EUBIFOR_00828"/>
<comment type="caution">
    <text evidence="1">The sequence shown here is derived from an EMBL/GenBank/DDBJ whole genome shotgun (WGS) entry which is preliminary data.</text>
</comment>